<evidence type="ECO:0000313" key="2">
    <source>
        <dbReference type="EMBL" id="AUW96412.1"/>
    </source>
</evidence>
<dbReference type="RefSeq" id="WP_104967739.1">
    <property type="nucleotide sequence ID" value="NZ_CP025536.1"/>
</dbReference>
<protein>
    <submittedName>
        <fullName evidence="2">N-acetyltransferase</fullName>
    </submittedName>
</protein>
<evidence type="ECO:0000313" key="3">
    <source>
        <dbReference type="Proteomes" id="UP000238956"/>
    </source>
</evidence>
<feature type="domain" description="N-acetyltransferase" evidence="1">
    <location>
        <begin position="13"/>
        <end position="158"/>
    </location>
</feature>
<accession>A0A2L0D3J5</accession>
<keyword evidence="2" id="KW-0808">Transferase</keyword>
<dbReference type="Gene3D" id="3.40.630.30">
    <property type="match status" value="1"/>
</dbReference>
<keyword evidence="3" id="KW-1185">Reference proteome</keyword>
<dbReference type="InterPro" id="IPR016181">
    <property type="entry name" value="Acyl_CoA_acyltransferase"/>
</dbReference>
<dbReference type="PANTHER" id="PTHR43792">
    <property type="entry name" value="GNAT FAMILY, PUTATIVE (AFU_ORTHOLOGUE AFUA_3G00765)-RELATED-RELATED"/>
    <property type="match status" value="1"/>
</dbReference>
<dbReference type="Pfam" id="PF13302">
    <property type="entry name" value="Acetyltransf_3"/>
    <property type="match status" value="1"/>
</dbReference>
<gene>
    <name evidence="2" type="ORF">C0J00_04430</name>
</gene>
<dbReference type="OrthoDB" id="9798081at2"/>
<dbReference type="Proteomes" id="UP000238956">
    <property type="component" value="Chromosome"/>
</dbReference>
<dbReference type="InterPro" id="IPR000182">
    <property type="entry name" value="GNAT_dom"/>
</dbReference>
<reference evidence="2 3" key="2">
    <citation type="submission" date="2018-02" db="EMBL/GenBank/DDBJ databases">
        <title>Whole genome sequencing analysis of Streptococcus pluranimalium isolated from cattle infected mastitis in China.</title>
        <authorList>
            <person name="Zhang J.-R."/>
            <person name="Hu G.-Z."/>
        </authorList>
    </citation>
    <scope>NUCLEOTIDE SEQUENCE [LARGE SCALE GENOMIC DNA]</scope>
    <source>
        <strain evidence="2 3">TH11417</strain>
    </source>
</reference>
<reference evidence="2 3" key="1">
    <citation type="submission" date="2017-12" db="EMBL/GenBank/DDBJ databases">
        <authorList>
            <person name="Hurst M.R.H."/>
        </authorList>
    </citation>
    <scope>NUCLEOTIDE SEQUENCE [LARGE SCALE GENOMIC DNA]</scope>
    <source>
        <strain evidence="2 3">TH11417</strain>
    </source>
</reference>
<dbReference type="SUPFAM" id="SSF55729">
    <property type="entry name" value="Acyl-CoA N-acyltransferases (Nat)"/>
    <property type="match status" value="1"/>
</dbReference>
<name>A0A2L0D3J5_9STRE</name>
<dbReference type="EMBL" id="CP025536">
    <property type="protein sequence ID" value="AUW96412.1"/>
    <property type="molecule type" value="Genomic_DNA"/>
</dbReference>
<dbReference type="GeneID" id="98393153"/>
<sequence>MNHKGTVQLETDRLILRKFQFEDAEPMFDNCWSELDVWKWTSYDEMSCVADLVEKNGLFTDWWLSLNDQANRYNWAIVLQSTSQPIGRIFVIELSEENAELEITYEIGKKWWYQGLMTEALKEIIRFLFEDVQVNRIVAYHAKENPASGKVMKKVGMTFCKMVPGAYTCHAGTFDSYYYSIENQ</sequence>
<evidence type="ECO:0000259" key="1">
    <source>
        <dbReference type="Pfam" id="PF13302"/>
    </source>
</evidence>
<dbReference type="AlphaFoldDB" id="A0A2L0D3J5"/>
<dbReference type="KEGG" id="splr:C0J00_04430"/>
<dbReference type="InterPro" id="IPR051531">
    <property type="entry name" value="N-acetyltransferase"/>
</dbReference>
<dbReference type="GO" id="GO:0016747">
    <property type="term" value="F:acyltransferase activity, transferring groups other than amino-acyl groups"/>
    <property type="evidence" value="ECO:0007669"/>
    <property type="project" value="InterPro"/>
</dbReference>
<proteinExistence type="predicted"/>
<organism evidence="2 3">
    <name type="scientific">Streptococcus pluranimalium</name>
    <dbReference type="NCBI Taxonomy" id="82348"/>
    <lineage>
        <taxon>Bacteria</taxon>
        <taxon>Bacillati</taxon>
        <taxon>Bacillota</taxon>
        <taxon>Bacilli</taxon>
        <taxon>Lactobacillales</taxon>
        <taxon>Streptococcaceae</taxon>
        <taxon>Streptococcus</taxon>
    </lineage>
</organism>
<dbReference type="PANTHER" id="PTHR43792:SF1">
    <property type="entry name" value="N-ACETYLTRANSFERASE DOMAIN-CONTAINING PROTEIN"/>
    <property type="match status" value="1"/>
</dbReference>